<keyword evidence="4" id="KW-1185">Reference proteome</keyword>
<dbReference type="EMBL" id="CAUOFW020004314">
    <property type="protein sequence ID" value="CAK9165059.1"/>
    <property type="molecule type" value="Genomic_DNA"/>
</dbReference>
<feature type="domain" description="COI1 F-box" evidence="1">
    <location>
        <begin position="16"/>
        <end position="50"/>
    </location>
</feature>
<dbReference type="Pfam" id="PF18511">
    <property type="entry name" value="F-box_5"/>
    <property type="match status" value="1"/>
</dbReference>
<proteinExistence type="predicted"/>
<sequence length="115" mass="12847">MEENGNVNGLSDKAYNVFQCVIPFIQNSSDRAEVSLVFKKLYMIEGVTRSKGQTRNHVTITFCYSTTPERLRLRFKNLRSLSVSGSISAGLPEATGLIDVCIDLHNEWATISAFQ</sequence>
<evidence type="ECO:0000313" key="2">
    <source>
        <dbReference type="EMBL" id="CAK9165059.1"/>
    </source>
</evidence>
<comment type="caution">
    <text evidence="2">The sequence shown here is derived from an EMBL/GenBank/DDBJ whole genome shotgun (WGS) entry which is preliminary data.</text>
</comment>
<dbReference type="AlphaFoldDB" id="A0ABC8T6L6"/>
<evidence type="ECO:0000313" key="4">
    <source>
        <dbReference type="Proteomes" id="UP001642360"/>
    </source>
</evidence>
<evidence type="ECO:0000313" key="3">
    <source>
        <dbReference type="EMBL" id="CAK9172525.1"/>
    </source>
</evidence>
<protein>
    <recommendedName>
        <fullName evidence="1">COI1 F-box domain-containing protein</fullName>
    </recommendedName>
</protein>
<dbReference type="Gene3D" id="1.20.1280.50">
    <property type="match status" value="1"/>
</dbReference>
<dbReference type="EMBL" id="CAUOFW020006013">
    <property type="protein sequence ID" value="CAK9172525.1"/>
    <property type="molecule type" value="Genomic_DNA"/>
</dbReference>
<reference evidence="2 4" key="1">
    <citation type="submission" date="2024-02" db="EMBL/GenBank/DDBJ databases">
        <authorList>
            <person name="Vignale AGUSTIN F."/>
            <person name="Sosa J E."/>
            <person name="Modenutti C."/>
        </authorList>
    </citation>
    <scope>NUCLEOTIDE SEQUENCE [LARGE SCALE GENOMIC DNA]</scope>
</reference>
<dbReference type="InterPro" id="IPR032675">
    <property type="entry name" value="LRR_dom_sf"/>
</dbReference>
<organism evidence="2 4">
    <name type="scientific">Ilex paraguariensis</name>
    <name type="common">yerba mate</name>
    <dbReference type="NCBI Taxonomy" id="185542"/>
    <lineage>
        <taxon>Eukaryota</taxon>
        <taxon>Viridiplantae</taxon>
        <taxon>Streptophyta</taxon>
        <taxon>Embryophyta</taxon>
        <taxon>Tracheophyta</taxon>
        <taxon>Spermatophyta</taxon>
        <taxon>Magnoliopsida</taxon>
        <taxon>eudicotyledons</taxon>
        <taxon>Gunneridae</taxon>
        <taxon>Pentapetalae</taxon>
        <taxon>asterids</taxon>
        <taxon>campanulids</taxon>
        <taxon>Aquifoliales</taxon>
        <taxon>Aquifoliaceae</taxon>
        <taxon>Ilex</taxon>
    </lineage>
</organism>
<name>A0ABC8T6L6_9AQUA</name>
<accession>A0ABC8T6L6</accession>
<gene>
    <name evidence="2" type="ORF">ILEXP_LOCUS34204</name>
    <name evidence="3" type="ORF">ILEXP_LOCUS42179</name>
</gene>
<evidence type="ECO:0000259" key="1">
    <source>
        <dbReference type="Pfam" id="PF18511"/>
    </source>
</evidence>
<dbReference type="Gene3D" id="3.80.10.10">
    <property type="entry name" value="Ribonuclease Inhibitor"/>
    <property type="match status" value="1"/>
</dbReference>
<dbReference type="Proteomes" id="UP001642360">
    <property type="component" value="Unassembled WGS sequence"/>
</dbReference>
<dbReference type="InterPro" id="IPR041567">
    <property type="entry name" value="COI1_F-box"/>
</dbReference>